<sequence>MGVKPQHKIPTINLSKRNLISGTSSWLSTCDEIRQALEEYGCFLAIYDKVSPQLYESIFGEAKELFDLPTDIKMKNISDKPYFGYIGKHALIPPLHESLGIANSTTLEAAQSFTNLMWPSSRNDHFCETVLSYARRVSELEKMGVAEKYYDSHLGSTTFLLRLFKYRIPEINESDIGCSVHTDKSFLTILHQNEVNGLEIETKDGDWIGFEPLPSSFLVMAGDAFLAWSNGRIYSAPHRVVMSGTKPRYSLGLFSYHDGTIEIPHELIDEQHPLQFRSFDHYGLLNYFSTAPNAESTAKAYCGFSYLNPQRLLYLSGILTNNFLAPTMVANFLKTQITINRVKIFVNANPNILNVFPNTRIIIEIVGLKDPRSSRSYLYHTLVLGGACPMPLIIDEDEPLE</sequence>
<comment type="similarity">
    <text evidence="1 7">Belongs to the iron/ascorbate-dependent oxidoreductase family.</text>
</comment>
<organism evidence="9 10">
    <name type="scientific">Parasponia andersonii</name>
    <name type="common">Sponia andersonii</name>
    <dbReference type="NCBI Taxonomy" id="3476"/>
    <lineage>
        <taxon>Eukaryota</taxon>
        <taxon>Viridiplantae</taxon>
        <taxon>Streptophyta</taxon>
        <taxon>Embryophyta</taxon>
        <taxon>Tracheophyta</taxon>
        <taxon>Spermatophyta</taxon>
        <taxon>Magnoliopsida</taxon>
        <taxon>eudicotyledons</taxon>
        <taxon>Gunneridae</taxon>
        <taxon>Pentapetalae</taxon>
        <taxon>rosids</taxon>
        <taxon>fabids</taxon>
        <taxon>Rosales</taxon>
        <taxon>Cannabaceae</taxon>
        <taxon>Parasponia</taxon>
    </lineage>
</organism>
<evidence type="ECO:0000313" key="10">
    <source>
        <dbReference type="Proteomes" id="UP000237105"/>
    </source>
</evidence>
<dbReference type="Pfam" id="PF14226">
    <property type="entry name" value="DIOX_N"/>
    <property type="match status" value="1"/>
</dbReference>
<keyword evidence="5 7" id="KW-0408">Iron</keyword>
<dbReference type="PANTHER" id="PTHR47990">
    <property type="entry name" value="2-OXOGLUTARATE (2OG) AND FE(II)-DEPENDENT OXYGENASE SUPERFAMILY PROTEIN-RELATED"/>
    <property type="match status" value="1"/>
</dbReference>
<dbReference type="SUPFAM" id="SSF51197">
    <property type="entry name" value="Clavaminate synthase-like"/>
    <property type="match status" value="1"/>
</dbReference>
<comment type="caution">
    <text evidence="9">The sequence shown here is derived from an EMBL/GenBank/DDBJ whole genome shotgun (WGS) entry which is preliminary data.</text>
</comment>
<keyword evidence="2 7" id="KW-0479">Metal-binding</keyword>
<evidence type="ECO:0000313" key="9">
    <source>
        <dbReference type="EMBL" id="PON66362.1"/>
    </source>
</evidence>
<comment type="function">
    <text evidence="6">Probable 2-oxoglutarate-dependent dioxygenase that may be involved in glucosinolates biosynthesis. May play a role in the production of aliphatic glucosinolates.</text>
</comment>
<keyword evidence="3 9" id="KW-0223">Dioxygenase</keyword>
<dbReference type="GO" id="GO:0046872">
    <property type="term" value="F:metal ion binding"/>
    <property type="evidence" value="ECO:0007669"/>
    <property type="project" value="UniProtKB-KW"/>
</dbReference>
<dbReference type="InterPro" id="IPR005123">
    <property type="entry name" value="Oxoglu/Fe-dep_dioxygenase_dom"/>
</dbReference>
<evidence type="ECO:0000256" key="1">
    <source>
        <dbReference type="ARBA" id="ARBA00008056"/>
    </source>
</evidence>
<dbReference type="InterPro" id="IPR027443">
    <property type="entry name" value="IPNS-like_sf"/>
</dbReference>
<gene>
    <name evidence="9" type="ORF">PanWU01x14_110170</name>
</gene>
<dbReference type="FunFam" id="2.60.120.330:FF:000022">
    <property type="entry name" value="Probable 2-oxoglutarate-dependent dioxygenase AOP1.2"/>
    <property type="match status" value="1"/>
</dbReference>
<evidence type="ECO:0000259" key="8">
    <source>
        <dbReference type="PROSITE" id="PS51471"/>
    </source>
</evidence>
<dbReference type="PROSITE" id="PS51471">
    <property type="entry name" value="FE2OG_OXY"/>
    <property type="match status" value="1"/>
</dbReference>
<feature type="domain" description="Fe2OG dioxygenase" evidence="8">
    <location>
        <begin position="157"/>
        <end position="258"/>
    </location>
</feature>
<evidence type="ECO:0000256" key="7">
    <source>
        <dbReference type="RuleBase" id="RU003682"/>
    </source>
</evidence>
<dbReference type="InterPro" id="IPR050231">
    <property type="entry name" value="Iron_ascorbate_oxido_reductase"/>
</dbReference>
<keyword evidence="10" id="KW-1185">Reference proteome</keyword>
<evidence type="ECO:0000256" key="3">
    <source>
        <dbReference type="ARBA" id="ARBA00022964"/>
    </source>
</evidence>
<keyword evidence="4 7" id="KW-0560">Oxidoreductase</keyword>
<reference evidence="10" key="1">
    <citation type="submission" date="2016-06" db="EMBL/GenBank/DDBJ databases">
        <title>Parallel loss of symbiosis genes in relatives of nitrogen-fixing non-legume Parasponia.</title>
        <authorList>
            <person name="Van Velzen R."/>
            <person name="Holmer R."/>
            <person name="Bu F."/>
            <person name="Rutten L."/>
            <person name="Van Zeijl A."/>
            <person name="Liu W."/>
            <person name="Santuari L."/>
            <person name="Cao Q."/>
            <person name="Sharma T."/>
            <person name="Shen D."/>
            <person name="Roswanjaya Y."/>
            <person name="Wardhani T."/>
            <person name="Kalhor M.S."/>
            <person name="Jansen J."/>
            <person name="Van den Hoogen J."/>
            <person name="Gungor B."/>
            <person name="Hartog M."/>
            <person name="Hontelez J."/>
            <person name="Verver J."/>
            <person name="Yang W.-C."/>
            <person name="Schijlen E."/>
            <person name="Repin R."/>
            <person name="Schilthuizen M."/>
            <person name="Schranz E."/>
            <person name="Heidstra R."/>
            <person name="Miyata K."/>
            <person name="Fedorova E."/>
            <person name="Kohlen W."/>
            <person name="Bisseling T."/>
            <person name="Smit S."/>
            <person name="Geurts R."/>
        </authorList>
    </citation>
    <scope>NUCLEOTIDE SEQUENCE [LARGE SCALE GENOMIC DNA]</scope>
    <source>
        <strain evidence="10">cv. WU1-14</strain>
    </source>
</reference>
<dbReference type="InterPro" id="IPR026992">
    <property type="entry name" value="DIOX_N"/>
</dbReference>
<protein>
    <submittedName>
        <fullName evidence="9">Oxoglutarate/iron-dependent dioxygenase</fullName>
    </submittedName>
</protein>
<name>A0A2P5CZ88_PARAD</name>
<dbReference type="Pfam" id="PF03171">
    <property type="entry name" value="2OG-FeII_Oxy"/>
    <property type="match status" value="1"/>
</dbReference>
<proteinExistence type="inferred from homology"/>
<evidence type="ECO:0000256" key="2">
    <source>
        <dbReference type="ARBA" id="ARBA00022723"/>
    </source>
</evidence>
<evidence type="ECO:0000256" key="4">
    <source>
        <dbReference type="ARBA" id="ARBA00023002"/>
    </source>
</evidence>
<dbReference type="InterPro" id="IPR044861">
    <property type="entry name" value="IPNS-like_FE2OG_OXY"/>
</dbReference>
<evidence type="ECO:0000256" key="5">
    <source>
        <dbReference type="ARBA" id="ARBA00023004"/>
    </source>
</evidence>
<evidence type="ECO:0000256" key="6">
    <source>
        <dbReference type="ARBA" id="ARBA00057022"/>
    </source>
</evidence>
<dbReference type="OrthoDB" id="288590at2759"/>
<dbReference type="EMBL" id="JXTB01000080">
    <property type="protein sequence ID" value="PON66362.1"/>
    <property type="molecule type" value="Genomic_DNA"/>
</dbReference>
<accession>A0A2P5CZ88</accession>
<dbReference type="AlphaFoldDB" id="A0A2P5CZ88"/>
<dbReference type="Gene3D" id="2.60.120.330">
    <property type="entry name" value="B-lactam Antibiotic, Isopenicillin N Synthase, Chain"/>
    <property type="match status" value="1"/>
</dbReference>
<dbReference type="GO" id="GO:0051213">
    <property type="term" value="F:dioxygenase activity"/>
    <property type="evidence" value="ECO:0007669"/>
    <property type="project" value="UniProtKB-KW"/>
</dbReference>
<dbReference type="STRING" id="3476.A0A2P5CZ88"/>
<dbReference type="Proteomes" id="UP000237105">
    <property type="component" value="Unassembled WGS sequence"/>
</dbReference>